<name>A0ABT9DXN2_9PROT</name>
<keyword evidence="2 9" id="KW-0813">Transport</keyword>
<dbReference type="PANTHER" id="PTHR33162">
    <property type="entry name" value="SEC-INDEPENDENT PROTEIN TRANSLOCASE PROTEIN TATA, CHLOROPLASTIC"/>
    <property type="match status" value="1"/>
</dbReference>
<comment type="function">
    <text evidence="9">Part of the twin-arginine translocation (Tat) system that transports large folded proteins containing a characteristic twin-arginine motif in their signal peptide across membranes. Together with TatC, TatB is part of a receptor directly interacting with Tat signal peptides. TatB may form an oligomeric binding site that transiently accommodates folded Tat precursor proteins before their translocation.</text>
</comment>
<feature type="compositionally biased region" description="Low complexity" evidence="10">
    <location>
        <begin position="103"/>
        <end position="125"/>
    </location>
</feature>
<evidence type="ECO:0000256" key="1">
    <source>
        <dbReference type="ARBA" id="ARBA00004167"/>
    </source>
</evidence>
<gene>
    <name evidence="9 11" type="primary">tatB</name>
    <name evidence="11" type="ORF">Q7A36_09935</name>
</gene>
<evidence type="ECO:0000256" key="6">
    <source>
        <dbReference type="ARBA" id="ARBA00022989"/>
    </source>
</evidence>
<evidence type="ECO:0000256" key="9">
    <source>
        <dbReference type="HAMAP-Rule" id="MF_00237"/>
    </source>
</evidence>
<keyword evidence="7 9" id="KW-0811">Translocation</keyword>
<dbReference type="EMBL" id="JAUTWS010000007">
    <property type="protein sequence ID" value="MDO9708662.1"/>
    <property type="molecule type" value="Genomic_DNA"/>
</dbReference>
<evidence type="ECO:0000313" key="11">
    <source>
        <dbReference type="EMBL" id="MDO9708662.1"/>
    </source>
</evidence>
<comment type="subunit">
    <text evidence="9">The Tat system comprises two distinct complexes: a TatABC complex, containing multiple copies of TatA, TatB and TatC subunits, and a separate TatA complex, containing only TatA subunits. Substrates initially bind to the TatABC complex, which probably triggers association of the separate TatA complex to form the active translocon.</text>
</comment>
<keyword evidence="3 9" id="KW-1003">Cell membrane</keyword>
<evidence type="ECO:0000256" key="2">
    <source>
        <dbReference type="ARBA" id="ARBA00022448"/>
    </source>
</evidence>
<comment type="subcellular location">
    <subcellularLocation>
        <location evidence="9">Cell membrane</location>
        <topology evidence="9">Single-pass membrane protein</topology>
    </subcellularLocation>
    <subcellularLocation>
        <location evidence="1">Membrane</location>
        <topology evidence="1">Single-pass membrane protein</topology>
    </subcellularLocation>
</comment>
<organism evidence="11 12">
    <name type="scientific">Paracraurococcus lichenis</name>
    <dbReference type="NCBI Taxonomy" id="3064888"/>
    <lineage>
        <taxon>Bacteria</taxon>
        <taxon>Pseudomonadati</taxon>
        <taxon>Pseudomonadota</taxon>
        <taxon>Alphaproteobacteria</taxon>
        <taxon>Acetobacterales</taxon>
        <taxon>Roseomonadaceae</taxon>
        <taxon>Paracraurococcus</taxon>
    </lineage>
</organism>
<feature type="compositionally biased region" description="Pro residues" evidence="10">
    <location>
        <begin position="146"/>
        <end position="162"/>
    </location>
</feature>
<sequence>MFDLAWSEIALIGVVALVVIGPKDLPEAIRGLARGVQKLRRMAGEFQSQADELVREANLDEVRNSINEIRSFNIKNTIEKAVDADGSIRKTFTEDPLKADYAAPAAAPPAGAASGSAEPPKAAPSFIPPAYAPAPPAPAPVAAEPAPAPAFVPPAKPAPQPAVEPATIQKT</sequence>
<keyword evidence="8 9" id="KW-0472">Membrane</keyword>
<accession>A0ABT9DXN2</accession>
<dbReference type="Gene3D" id="1.20.5.3310">
    <property type="match status" value="1"/>
</dbReference>
<dbReference type="PANTHER" id="PTHR33162:SF1">
    <property type="entry name" value="SEC-INDEPENDENT PROTEIN TRANSLOCASE PROTEIN TATA, CHLOROPLASTIC"/>
    <property type="match status" value="1"/>
</dbReference>
<evidence type="ECO:0000256" key="10">
    <source>
        <dbReference type="SAM" id="MobiDB-lite"/>
    </source>
</evidence>
<proteinExistence type="inferred from homology"/>
<keyword evidence="12" id="KW-1185">Reference proteome</keyword>
<feature type="compositionally biased region" description="Pro residues" evidence="10">
    <location>
        <begin position="126"/>
        <end position="139"/>
    </location>
</feature>
<evidence type="ECO:0000313" key="12">
    <source>
        <dbReference type="Proteomes" id="UP001243009"/>
    </source>
</evidence>
<dbReference type="Pfam" id="PF02416">
    <property type="entry name" value="TatA_B_E"/>
    <property type="match status" value="1"/>
</dbReference>
<comment type="similarity">
    <text evidence="9">Belongs to the TatB family.</text>
</comment>
<evidence type="ECO:0000256" key="8">
    <source>
        <dbReference type="ARBA" id="ARBA00023136"/>
    </source>
</evidence>
<evidence type="ECO:0000256" key="4">
    <source>
        <dbReference type="ARBA" id="ARBA00022692"/>
    </source>
</evidence>
<comment type="caution">
    <text evidence="11">The sequence shown here is derived from an EMBL/GenBank/DDBJ whole genome shotgun (WGS) entry which is preliminary data.</text>
</comment>
<dbReference type="PRINTS" id="PR01506">
    <property type="entry name" value="TATBPROTEIN"/>
</dbReference>
<reference evidence="11 12" key="1">
    <citation type="submission" date="2023-08" db="EMBL/GenBank/DDBJ databases">
        <title>The draft genome sequence of Paracraurococcus sp. LOR1-02.</title>
        <authorList>
            <person name="Kingkaew E."/>
            <person name="Tanasupawat S."/>
        </authorList>
    </citation>
    <scope>NUCLEOTIDE SEQUENCE [LARGE SCALE GENOMIC DNA]</scope>
    <source>
        <strain evidence="11 12">LOR1-02</strain>
    </source>
</reference>
<evidence type="ECO:0000256" key="5">
    <source>
        <dbReference type="ARBA" id="ARBA00022927"/>
    </source>
</evidence>
<dbReference type="Proteomes" id="UP001243009">
    <property type="component" value="Unassembled WGS sequence"/>
</dbReference>
<dbReference type="InterPro" id="IPR018448">
    <property type="entry name" value="TatB"/>
</dbReference>
<feature type="region of interest" description="Disordered" evidence="10">
    <location>
        <begin position="103"/>
        <end position="171"/>
    </location>
</feature>
<keyword evidence="5 9" id="KW-0653">Protein transport</keyword>
<dbReference type="RefSeq" id="WP_305103527.1">
    <property type="nucleotide sequence ID" value="NZ_JAUTWS010000007.1"/>
</dbReference>
<keyword evidence="4 9" id="KW-0812">Transmembrane</keyword>
<dbReference type="NCBIfam" id="TIGR01410">
    <property type="entry name" value="tatB"/>
    <property type="match status" value="1"/>
</dbReference>
<dbReference type="InterPro" id="IPR003369">
    <property type="entry name" value="TatA/B/E"/>
</dbReference>
<evidence type="ECO:0000256" key="7">
    <source>
        <dbReference type="ARBA" id="ARBA00023010"/>
    </source>
</evidence>
<keyword evidence="6 9" id="KW-1133">Transmembrane helix</keyword>
<protein>
    <recommendedName>
        <fullName evidence="9">Sec-independent protein translocase protein TatB</fullName>
    </recommendedName>
</protein>
<evidence type="ECO:0000256" key="3">
    <source>
        <dbReference type="ARBA" id="ARBA00022475"/>
    </source>
</evidence>
<dbReference type="HAMAP" id="MF_00237">
    <property type="entry name" value="TatB"/>
    <property type="match status" value="1"/>
</dbReference>